<reference evidence="3 4" key="3">
    <citation type="journal article" date="2017" name="G3 (Bethesda)">
        <title>Comparative analysis highlights variable genome content of wheat rusts and divergence of the mating loci.</title>
        <authorList>
            <person name="Cuomo C.A."/>
            <person name="Bakkeren G."/>
            <person name="Khalil H.B."/>
            <person name="Panwar V."/>
            <person name="Joly D."/>
            <person name="Linning R."/>
            <person name="Sakthikumar S."/>
            <person name="Song X."/>
            <person name="Adiconis X."/>
            <person name="Fan L."/>
            <person name="Goldberg J.M."/>
            <person name="Levin J.Z."/>
            <person name="Young S."/>
            <person name="Zeng Q."/>
            <person name="Anikster Y."/>
            <person name="Bruce M."/>
            <person name="Wang M."/>
            <person name="Yin C."/>
            <person name="McCallum B."/>
            <person name="Szabo L.J."/>
            <person name="Hulbert S."/>
            <person name="Chen X."/>
            <person name="Fellers J.P."/>
        </authorList>
    </citation>
    <scope>NUCLEOTIDE SEQUENCE</scope>
    <source>
        <strain evidence="4">Isolate 1-1 / race 1 (BBBD)</strain>
        <strain evidence="3">isolate 1-1 / race 1 (BBBD)</strain>
    </source>
</reference>
<name>A0A0C4FAC5_PUCT1</name>
<sequence>PFPNCPIQPNCLSPPSPTPTGSYHLFQPIQPYLSTLPSPKSTSPAAPSPKSTSPAAPSPKNFPIILHLSEDDLFPMLDQVSATSICVINNLAPGTTNGAVDVNTTLDSNHTNQYLNPDDEEYLRLMDEFNDEEERFHAQYSHLRNN</sequence>
<evidence type="ECO:0000313" key="4">
    <source>
        <dbReference type="Proteomes" id="UP000005240"/>
    </source>
</evidence>
<dbReference type="Proteomes" id="UP000005240">
    <property type="component" value="Unassembled WGS sequence"/>
</dbReference>
<protein>
    <submittedName>
        <fullName evidence="2 3">Uncharacterized protein</fullName>
    </submittedName>
</protein>
<feature type="compositionally biased region" description="Pro residues" evidence="1">
    <location>
        <begin position="1"/>
        <end position="18"/>
    </location>
</feature>
<dbReference type="AlphaFoldDB" id="A0A0C4FAC5"/>
<dbReference type="EMBL" id="ADAS02000091">
    <property type="protein sequence ID" value="OAV90914.1"/>
    <property type="molecule type" value="Genomic_DNA"/>
</dbReference>
<proteinExistence type="predicted"/>
<evidence type="ECO:0000313" key="3">
    <source>
        <dbReference type="EnsemblFungi" id="PTTG_10166-t43_1-p1"/>
    </source>
</evidence>
<accession>A0A0C4FAC5</accession>
<feature type="region of interest" description="Disordered" evidence="1">
    <location>
        <begin position="1"/>
        <end position="62"/>
    </location>
</feature>
<gene>
    <name evidence="2" type="ORF">PTTG_10166</name>
</gene>
<feature type="compositionally biased region" description="Low complexity" evidence="1">
    <location>
        <begin position="33"/>
        <end position="59"/>
    </location>
</feature>
<keyword evidence="4" id="KW-1185">Reference proteome</keyword>
<reference evidence="2" key="1">
    <citation type="submission" date="2009-11" db="EMBL/GenBank/DDBJ databases">
        <authorList>
            <consortium name="The Broad Institute Genome Sequencing Platform"/>
            <person name="Ward D."/>
            <person name="Feldgarden M."/>
            <person name="Earl A."/>
            <person name="Young S.K."/>
            <person name="Zeng Q."/>
            <person name="Koehrsen M."/>
            <person name="Alvarado L."/>
            <person name="Berlin A."/>
            <person name="Bochicchio J."/>
            <person name="Borenstein D."/>
            <person name="Chapman S.B."/>
            <person name="Chen Z."/>
            <person name="Engels R."/>
            <person name="Freedman E."/>
            <person name="Gellesch M."/>
            <person name="Goldberg J."/>
            <person name="Griggs A."/>
            <person name="Gujja S."/>
            <person name="Heilman E."/>
            <person name="Heiman D."/>
            <person name="Hepburn T."/>
            <person name="Howarth C."/>
            <person name="Jen D."/>
            <person name="Larson L."/>
            <person name="Lewis B."/>
            <person name="Mehta T."/>
            <person name="Park D."/>
            <person name="Pearson M."/>
            <person name="Roberts A."/>
            <person name="Saif S."/>
            <person name="Shea T."/>
            <person name="Shenoy N."/>
            <person name="Sisk P."/>
            <person name="Stolte C."/>
            <person name="Sykes S."/>
            <person name="Thomson T."/>
            <person name="Walk T."/>
            <person name="White J."/>
            <person name="Yandava C."/>
            <person name="Izard J."/>
            <person name="Baranova O.V."/>
            <person name="Blanton J.M."/>
            <person name="Tanner A.C."/>
            <person name="Dewhirst F.E."/>
            <person name="Haas B."/>
            <person name="Nusbaum C."/>
            <person name="Birren B."/>
        </authorList>
    </citation>
    <scope>NUCLEOTIDE SEQUENCE [LARGE SCALE GENOMIC DNA]</scope>
    <source>
        <strain evidence="2">1-1 BBBD Race 1</strain>
    </source>
</reference>
<organism evidence="3 4">
    <name type="scientific">Puccinia triticina (isolate 1-1 / race 1 (BBBD))</name>
    <name type="common">Brown leaf rust fungus</name>
    <dbReference type="NCBI Taxonomy" id="630390"/>
    <lineage>
        <taxon>Eukaryota</taxon>
        <taxon>Fungi</taxon>
        <taxon>Dikarya</taxon>
        <taxon>Basidiomycota</taxon>
        <taxon>Pucciniomycotina</taxon>
        <taxon>Pucciniomycetes</taxon>
        <taxon>Pucciniales</taxon>
        <taxon>Pucciniaceae</taxon>
        <taxon>Puccinia</taxon>
    </lineage>
</organism>
<reference evidence="2" key="2">
    <citation type="submission" date="2016-05" db="EMBL/GenBank/DDBJ databases">
        <title>Comparative analysis highlights variable genome content of wheat rusts and divergence of the mating loci.</title>
        <authorList>
            <person name="Cuomo C.A."/>
            <person name="Bakkeren G."/>
            <person name="Szabo L."/>
            <person name="Khalil H."/>
            <person name="Joly D."/>
            <person name="Goldberg J."/>
            <person name="Young S."/>
            <person name="Zeng Q."/>
            <person name="Fellers J."/>
        </authorList>
    </citation>
    <scope>NUCLEOTIDE SEQUENCE [LARGE SCALE GENOMIC DNA]</scope>
    <source>
        <strain evidence="2">1-1 BBBD Race 1</strain>
    </source>
</reference>
<evidence type="ECO:0000256" key="1">
    <source>
        <dbReference type="SAM" id="MobiDB-lite"/>
    </source>
</evidence>
<dbReference type="EnsemblFungi" id="PTTG_10166-t43_1">
    <property type="protein sequence ID" value="PTTG_10166-t43_1-p1"/>
    <property type="gene ID" value="PTTG_10166"/>
</dbReference>
<evidence type="ECO:0000313" key="2">
    <source>
        <dbReference type="EMBL" id="OAV90914.1"/>
    </source>
</evidence>
<dbReference type="VEuPathDB" id="FungiDB:PTTG_10166"/>
<reference evidence="3" key="4">
    <citation type="submission" date="2025-05" db="UniProtKB">
        <authorList>
            <consortium name="EnsemblFungi"/>
        </authorList>
    </citation>
    <scope>IDENTIFICATION</scope>
    <source>
        <strain evidence="3">isolate 1-1 / race 1 (BBBD)</strain>
    </source>
</reference>